<dbReference type="FunFam" id="4.10.520.10:FF:000001">
    <property type="entry name" value="DNA-binding protein HU"/>
    <property type="match status" value="1"/>
</dbReference>
<dbReference type="GO" id="GO:0042802">
    <property type="term" value="F:identical protein binding"/>
    <property type="evidence" value="ECO:0007669"/>
    <property type="project" value="UniProtKB-ARBA"/>
</dbReference>
<evidence type="ECO:0000313" key="6">
    <source>
        <dbReference type="Proteomes" id="UP000029579"/>
    </source>
</evidence>
<sequence length="92" mass="10181">MNKSELLNSISEKSGLKKVESEKALNAFLETVQEALVKGDKVQLVGFGTFEVRDRKAREGRNPRKPEEVIQIPASKAPVFKAGKTLKEAVNK</sequence>
<dbReference type="GO" id="GO:0030527">
    <property type="term" value="F:structural constituent of chromatin"/>
    <property type="evidence" value="ECO:0007669"/>
    <property type="project" value="InterPro"/>
</dbReference>
<evidence type="ECO:0000256" key="3">
    <source>
        <dbReference type="ARBA" id="ARBA00023125"/>
    </source>
</evidence>
<dbReference type="OrthoDB" id="9799835at2"/>
<dbReference type="Pfam" id="PF00216">
    <property type="entry name" value="Bac_DNA_binding"/>
    <property type="match status" value="1"/>
</dbReference>
<dbReference type="CDD" id="cd13831">
    <property type="entry name" value="HU"/>
    <property type="match status" value="1"/>
</dbReference>
<dbReference type="PRINTS" id="PR01727">
    <property type="entry name" value="DNABINDINGHU"/>
</dbReference>
<dbReference type="AlphaFoldDB" id="A0A095X317"/>
<dbReference type="GO" id="GO:1990103">
    <property type="term" value="C:DnaA-HU complex"/>
    <property type="evidence" value="ECO:0007669"/>
    <property type="project" value="UniProtKB-ARBA"/>
</dbReference>
<dbReference type="GO" id="GO:0005829">
    <property type="term" value="C:cytosol"/>
    <property type="evidence" value="ECO:0007669"/>
    <property type="project" value="UniProtKB-ARBA"/>
</dbReference>
<dbReference type="EMBL" id="JRMW01000033">
    <property type="protein sequence ID" value="KGF04111.1"/>
    <property type="molecule type" value="Genomic_DNA"/>
</dbReference>
<comment type="similarity">
    <text evidence="1 4">Belongs to the bacterial histone-like protein family.</text>
</comment>
<reference evidence="5 6" key="1">
    <citation type="submission" date="2014-07" db="EMBL/GenBank/DDBJ databases">
        <authorList>
            <person name="McCorrison J."/>
            <person name="Sanka R."/>
            <person name="Torralba M."/>
            <person name="Gillis M."/>
            <person name="Haft D.H."/>
            <person name="Methe B."/>
            <person name="Sutton G."/>
            <person name="Nelson K.E."/>
        </authorList>
    </citation>
    <scope>NUCLEOTIDE SEQUENCE [LARGE SCALE GENOMIC DNA]</scope>
    <source>
        <strain evidence="5 6">S7-1-13</strain>
    </source>
</reference>
<proteinExistence type="inferred from homology"/>
<dbReference type="PANTHER" id="PTHR33175:SF3">
    <property type="entry name" value="DNA-BINDING PROTEIN HU-BETA"/>
    <property type="match status" value="1"/>
</dbReference>
<dbReference type="GO" id="GO:1990178">
    <property type="term" value="C:HU-DNA complex"/>
    <property type="evidence" value="ECO:0007669"/>
    <property type="project" value="UniProtKB-ARBA"/>
</dbReference>
<dbReference type="GO" id="GO:0010467">
    <property type="term" value="P:gene expression"/>
    <property type="evidence" value="ECO:0007669"/>
    <property type="project" value="UniProtKB-ARBA"/>
</dbReference>
<dbReference type="GO" id="GO:0006270">
    <property type="term" value="P:DNA replication initiation"/>
    <property type="evidence" value="ECO:0007669"/>
    <property type="project" value="UniProtKB-ARBA"/>
</dbReference>
<dbReference type="SUPFAM" id="SSF47729">
    <property type="entry name" value="IHF-like DNA-binding proteins"/>
    <property type="match status" value="1"/>
</dbReference>
<dbReference type="PANTHER" id="PTHR33175">
    <property type="entry name" value="DNA-BINDING PROTEIN HU"/>
    <property type="match status" value="1"/>
</dbReference>
<dbReference type="GO" id="GO:0030261">
    <property type="term" value="P:chromosome condensation"/>
    <property type="evidence" value="ECO:0007669"/>
    <property type="project" value="UniProtKB-KW"/>
</dbReference>
<dbReference type="Proteomes" id="UP000029579">
    <property type="component" value="Unassembled WGS sequence"/>
</dbReference>
<evidence type="ECO:0000313" key="5">
    <source>
        <dbReference type="EMBL" id="KGF04111.1"/>
    </source>
</evidence>
<keyword evidence="3 5" id="KW-0238">DNA-binding</keyword>
<evidence type="ECO:0000256" key="4">
    <source>
        <dbReference type="RuleBase" id="RU003939"/>
    </source>
</evidence>
<dbReference type="Gene3D" id="4.10.520.10">
    <property type="entry name" value="IHF-like DNA-binding proteins"/>
    <property type="match status" value="1"/>
</dbReference>
<dbReference type="GO" id="GO:0003677">
    <property type="term" value="F:DNA binding"/>
    <property type="evidence" value="ECO:0007669"/>
    <property type="project" value="UniProtKB-KW"/>
</dbReference>
<keyword evidence="2" id="KW-0226">DNA condensation</keyword>
<evidence type="ECO:0000256" key="1">
    <source>
        <dbReference type="ARBA" id="ARBA00010529"/>
    </source>
</evidence>
<accession>A0A095X317</accession>
<organism evidence="5 6">
    <name type="scientific">Anaerococcus lactolyticus S7-1-13</name>
    <dbReference type="NCBI Taxonomy" id="1284686"/>
    <lineage>
        <taxon>Bacteria</taxon>
        <taxon>Bacillati</taxon>
        <taxon>Bacillota</taxon>
        <taxon>Tissierellia</taxon>
        <taxon>Tissierellales</taxon>
        <taxon>Peptoniphilaceae</taxon>
        <taxon>Anaerococcus</taxon>
    </lineage>
</organism>
<evidence type="ECO:0000256" key="2">
    <source>
        <dbReference type="ARBA" id="ARBA00023067"/>
    </source>
</evidence>
<dbReference type="InterPro" id="IPR000119">
    <property type="entry name" value="Hist_DNA-bd"/>
</dbReference>
<dbReference type="RefSeq" id="WP_004827512.1">
    <property type="nucleotide sequence ID" value="NZ_JRMW01000033.1"/>
</dbReference>
<comment type="caution">
    <text evidence="5">The sequence shown here is derived from an EMBL/GenBank/DDBJ whole genome shotgun (WGS) entry which is preliminary data.</text>
</comment>
<dbReference type="InterPro" id="IPR010992">
    <property type="entry name" value="IHF-like_DNA-bd_dom_sf"/>
</dbReference>
<protein>
    <submittedName>
        <fullName evidence="5">DNA-binding protein</fullName>
    </submittedName>
</protein>
<gene>
    <name evidence="5" type="ORF">HMPREF1630_04795</name>
</gene>
<dbReference type="SMART" id="SM00411">
    <property type="entry name" value="BHL"/>
    <property type="match status" value="1"/>
</dbReference>
<name>A0A095X317_9FIRM</name>
<dbReference type="eggNOG" id="COG0776">
    <property type="taxonomic scope" value="Bacteria"/>
</dbReference>